<dbReference type="HOGENOM" id="CLU_409243_0_0_9"/>
<feature type="transmembrane region" description="Helical" evidence="1">
    <location>
        <begin position="572"/>
        <end position="594"/>
    </location>
</feature>
<dbReference type="AlphaFoldDB" id="A0A0D6DVW3"/>
<accession>A0A0D6DVW3</accession>
<feature type="transmembrane region" description="Helical" evidence="1">
    <location>
        <begin position="288"/>
        <end position="309"/>
    </location>
</feature>
<evidence type="ECO:0000313" key="3">
    <source>
        <dbReference type="Proteomes" id="UP000033166"/>
    </source>
</evidence>
<feature type="transmembrane region" description="Helical" evidence="1">
    <location>
        <begin position="623"/>
        <end position="641"/>
    </location>
</feature>
<keyword evidence="1" id="KW-1133">Transmembrane helix</keyword>
<gene>
    <name evidence="2" type="ORF">LACPI_0898</name>
</gene>
<feature type="transmembrane region" description="Helical" evidence="1">
    <location>
        <begin position="208"/>
        <end position="228"/>
    </location>
</feature>
<protein>
    <submittedName>
        <fullName evidence="2">Putative bacteriocin export permease component</fullName>
    </submittedName>
</protein>
<dbReference type="KEGG" id="lpk:LACPI_0898"/>
<evidence type="ECO:0000313" key="2">
    <source>
        <dbReference type="EMBL" id="CEN28098.1"/>
    </source>
</evidence>
<evidence type="ECO:0000256" key="1">
    <source>
        <dbReference type="SAM" id="Phobius"/>
    </source>
</evidence>
<proteinExistence type="predicted"/>
<sequence>MIKKISHVSSAVQTYSVLSFFSLLFCLLGFAGMSFFSPNGALPYPADSSIVITKNKVSLDSNTFYNDLNDLANTEQVSIIKNVLNDDGKILGYVFGASKKMASESTRYTQDDNLLKTTTVAGNYYVIGKLSPNITGRFRDMGLRFKVIKTPIWLVAASFLTGGDLYAVSFSTLLLMSFVVTYALLVMRLKEAVIERSFGIFQRQQARRFLGAMATIIGNFIVFGTVIASMNHYFGTVQVIAFLLTLGLFSCLLSLIQIVAYTIFLWQVRVATISDIQKNKMSGKKIQVIWLFVLALSTILLTYETVVIVKNYPTYQSQKKLVKNWRLAGNYARVWWRLLENGNPTGNSVAQNDQIRRDNQNMRNFANNISNDEVLIAKLANEQASWTGKLDIYIAGKGIEMRSVNQTVAKKTYIINPKVLALNREIHPESQFKATSDKAVTVYIPEKYRKQIADIKLLAMRGMSNLLSEEEIDWQFVPNKQKIFLFMLESASPLSLPDSDKEDMILVTLDWRKLPKNDRTDFLIGNFTFDAMYDTRGLQKKLADHQVIQKVHHFQNVKLSLEATANDLNRQFISGITLTVILFLLQLVVVYDFLKMQIQLNRKEIIIRTLNGLGFSRSVYRQFISLVITLSLAEYLCWFLLGSWQIILSLLGLYFLAIWLIYIGAFRKLRKNKMSILKGGDMT</sequence>
<dbReference type="RefSeq" id="WP_047915283.1">
    <property type="nucleotide sequence ID" value="NZ_LN774769.1"/>
</dbReference>
<reference evidence="3" key="1">
    <citation type="submission" date="2015-01" db="EMBL/GenBank/DDBJ databases">
        <authorList>
            <person name="Andreevskaya M."/>
        </authorList>
    </citation>
    <scope>NUCLEOTIDE SEQUENCE [LARGE SCALE GENOMIC DNA]</scope>
    <source>
        <strain evidence="3">MKFS47</strain>
    </source>
</reference>
<name>A0A0D6DVW3_9LACT</name>
<feature type="transmembrane region" description="Helical" evidence="1">
    <location>
        <begin position="165"/>
        <end position="187"/>
    </location>
</feature>
<feature type="transmembrane region" description="Helical" evidence="1">
    <location>
        <begin position="647"/>
        <end position="666"/>
    </location>
</feature>
<dbReference type="Proteomes" id="UP000033166">
    <property type="component" value="Chromosome I"/>
</dbReference>
<keyword evidence="1" id="KW-0812">Transmembrane</keyword>
<feature type="transmembrane region" description="Helical" evidence="1">
    <location>
        <begin position="12"/>
        <end position="36"/>
    </location>
</feature>
<feature type="transmembrane region" description="Helical" evidence="1">
    <location>
        <begin position="240"/>
        <end position="267"/>
    </location>
</feature>
<keyword evidence="1" id="KW-0472">Membrane</keyword>
<dbReference type="EMBL" id="LN774769">
    <property type="protein sequence ID" value="CEN28098.1"/>
    <property type="molecule type" value="Genomic_DNA"/>
</dbReference>
<organism evidence="2 3">
    <name type="scientific">Pseudolactococcus piscium MKFS47</name>
    <dbReference type="NCBI Taxonomy" id="297352"/>
    <lineage>
        <taxon>Bacteria</taxon>
        <taxon>Bacillati</taxon>
        <taxon>Bacillota</taxon>
        <taxon>Bacilli</taxon>
        <taxon>Lactobacillales</taxon>
        <taxon>Streptococcaceae</taxon>
        <taxon>Pseudolactococcus</taxon>
    </lineage>
</organism>